<feature type="signal peptide" evidence="1">
    <location>
        <begin position="1"/>
        <end position="21"/>
    </location>
</feature>
<feature type="domain" description="Pyrroloquinoline quinone-dependent pyranose dehydrogenase beta-propeller" evidence="2">
    <location>
        <begin position="137"/>
        <end position="285"/>
    </location>
</feature>
<accession>A0A6B3SLE1</accession>
<comment type="caution">
    <text evidence="3">The sequence shown here is derived from an EMBL/GenBank/DDBJ whole genome shotgun (WGS) entry which is preliminary data.</text>
</comment>
<dbReference type="Proteomes" id="UP000482155">
    <property type="component" value="Unassembled WGS sequence"/>
</dbReference>
<dbReference type="InterPro" id="IPR011041">
    <property type="entry name" value="Quinoprot_gluc/sorb_DH_b-prop"/>
</dbReference>
<evidence type="ECO:0000313" key="4">
    <source>
        <dbReference type="Proteomes" id="UP000482155"/>
    </source>
</evidence>
<feature type="domain" description="Pyrroloquinoline quinone-dependent pyranose dehydrogenase beta-propeller" evidence="2">
    <location>
        <begin position="328"/>
        <end position="433"/>
    </location>
</feature>
<dbReference type="EMBL" id="JAAIVB010000037">
    <property type="protein sequence ID" value="NEX61654.1"/>
    <property type="molecule type" value="Genomic_DNA"/>
</dbReference>
<proteinExistence type="predicted"/>
<evidence type="ECO:0000259" key="2">
    <source>
        <dbReference type="Pfam" id="PF22807"/>
    </source>
</evidence>
<dbReference type="PROSITE" id="PS51257">
    <property type="entry name" value="PROKAR_LIPOPROTEIN"/>
    <property type="match status" value="1"/>
</dbReference>
<evidence type="ECO:0000256" key="1">
    <source>
        <dbReference type="SAM" id="SignalP"/>
    </source>
</evidence>
<dbReference type="Gene3D" id="2.120.10.30">
    <property type="entry name" value="TolB, C-terminal domain"/>
    <property type="match status" value="1"/>
</dbReference>
<dbReference type="Pfam" id="PF22807">
    <property type="entry name" value="TrAA12"/>
    <property type="match status" value="2"/>
</dbReference>
<reference evidence="3 4" key="1">
    <citation type="submission" date="2020-02" db="EMBL/GenBank/DDBJ databases">
        <authorList>
            <person name="Kim M.K."/>
        </authorList>
    </citation>
    <scope>NUCLEOTIDE SEQUENCE [LARGE SCALE GENOMIC DNA]</scope>
    <source>
        <strain evidence="3 4">17J57-3</strain>
    </source>
</reference>
<dbReference type="AlphaFoldDB" id="A0A6B3SLE1"/>
<organism evidence="3 4">
    <name type="scientific">Noviherbaspirillum galbum</name>
    <dbReference type="NCBI Taxonomy" id="2709383"/>
    <lineage>
        <taxon>Bacteria</taxon>
        <taxon>Pseudomonadati</taxon>
        <taxon>Pseudomonadota</taxon>
        <taxon>Betaproteobacteria</taxon>
        <taxon>Burkholderiales</taxon>
        <taxon>Oxalobacteraceae</taxon>
        <taxon>Noviherbaspirillum</taxon>
    </lineage>
</organism>
<dbReference type="SUPFAM" id="SSF50952">
    <property type="entry name" value="Soluble quinoprotein glucose dehydrogenase"/>
    <property type="match status" value="1"/>
</dbReference>
<dbReference type="InterPro" id="IPR054539">
    <property type="entry name" value="Beta-prop_PDH"/>
</dbReference>
<dbReference type="PANTHER" id="PTHR19328">
    <property type="entry name" value="HEDGEHOG-INTERACTING PROTEIN"/>
    <property type="match status" value="1"/>
</dbReference>
<keyword evidence="1" id="KW-0732">Signal</keyword>
<sequence length="440" mass="47241">MRFPSLTLMPMLMLLASCAMSQQKTDASRTFGPNPTLPEPEKSLVPTVNIATATGWPANGKPTPAAGFAVTAFAKDLDHPRWVYVLPNGDVLVAETDAPPKPEDGKGIKGAAMKLLMKQAGSGRKPSANRITLLRDTDGDGVADVRTVFLQGLNSPFGMALVGNDLYVANTDAIMRFPYQPGQTEIRAPGAKVADLPAGPINHHWTKNIIASRDGKTLYATVGSNSNVAENGIDKEVNRAAILQVDRSSGMMRVFASGLRNPNGLAWEPVTGMLWTAVNERDELGDDLVPDYMTSVKEGAFYGWPYSYYGQHVDERVKEKRPELVARAIPPDYALGAHTASLGLAFYDGTLFPESYRGGAFVGQHGSWNRKTPSGYKVIFVPFKEGKPAGQPQDFLTGFLDSEGKAQGRPVGVAVDKRGGLLVADDVGEAIWRVAPAAGK</sequence>
<evidence type="ECO:0000313" key="3">
    <source>
        <dbReference type="EMBL" id="NEX61654.1"/>
    </source>
</evidence>
<protein>
    <submittedName>
        <fullName evidence="3">Sorbosone dehydrogenase family protein</fullName>
    </submittedName>
</protein>
<gene>
    <name evidence="3" type="ORF">G3574_11240</name>
</gene>
<dbReference type="PANTHER" id="PTHR19328:SF55">
    <property type="entry name" value="BLR6566 PROTEIN"/>
    <property type="match status" value="1"/>
</dbReference>
<dbReference type="InterPro" id="IPR011042">
    <property type="entry name" value="6-blade_b-propeller_TolB-like"/>
</dbReference>
<keyword evidence="4" id="KW-1185">Reference proteome</keyword>
<name>A0A6B3SLE1_9BURK</name>
<feature type="chain" id="PRO_5025375290" evidence="1">
    <location>
        <begin position="22"/>
        <end position="440"/>
    </location>
</feature>